<comment type="similarity">
    <text evidence="2">Belongs to the HpcH/HpaI aldolase family.</text>
</comment>
<keyword evidence="3 6" id="KW-0479">Metal-binding</keyword>
<proteinExistence type="inferred from homology"/>
<feature type="binding site" evidence="5">
    <location>
        <position position="127"/>
    </location>
    <ligand>
        <name>substrate</name>
    </ligand>
</feature>
<dbReference type="Proteomes" id="UP000236919">
    <property type="component" value="Unassembled WGS sequence"/>
</dbReference>
<comment type="cofactor">
    <cofactor evidence="1">
        <name>Mg(2+)</name>
        <dbReference type="ChEBI" id="CHEBI:18420"/>
    </cofactor>
</comment>
<name>A0A2S4LTP0_9HYPH</name>
<dbReference type="RefSeq" id="WP_103721382.1">
    <property type="nucleotide sequence ID" value="NZ_PQFZ01000030.1"/>
</dbReference>
<feature type="domain" description="HpcH/HpaI aldolase/citrate lyase" evidence="7">
    <location>
        <begin position="8"/>
        <end position="226"/>
    </location>
</feature>
<evidence type="ECO:0000259" key="7">
    <source>
        <dbReference type="Pfam" id="PF03328"/>
    </source>
</evidence>
<dbReference type="PANTHER" id="PTHR32308">
    <property type="entry name" value="LYASE BETA SUBUNIT, PUTATIVE (AFU_ORTHOLOGUE AFUA_4G13030)-RELATED"/>
    <property type="match status" value="1"/>
</dbReference>
<evidence type="ECO:0000256" key="5">
    <source>
        <dbReference type="PIRSR" id="PIRSR015582-1"/>
    </source>
</evidence>
<evidence type="ECO:0000256" key="6">
    <source>
        <dbReference type="PIRSR" id="PIRSR015582-2"/>
    </source>
</evidence>
<keyword evidence="4 6" id="KW-0460">Magnesium</keyword>
<sequence length="291" mass="31395">MTTIRPRRSVLYMPGSNARALEKAREIAADTLILDLEDAVAPDAKETARAQVCAAVKAGGYGRRELVIRTNGLDTPWFAADLAAAAEARPDAILIPKVSSPETLQQVGTLLDGLWAAPEIRVWAMIETPLAILDAERIARAVQDRRTRLACFVMGTNDLAKETRARFVPGRAPMLPWLTTAILAARAYGIDIVDGVYNNLKDEAGFTAECEQGRDLGFDGKTLIHPGQVATANAVFAPDDAELSRARAIIAAFDQPENADKGAIQLDGRMVERLHAEMAKRVVALGEAIEA</sequence>
<evidence type="ECO:0000313" key="8">
    <source>
        <dbReference type="EMBL" id="POR45755.1"/>
    </source>
</evidence>
<dbReference type="GO" id="GO:0000287">
    <property type="term" value="F:magnesium ion binding"/>
    <property type="evidence" value="ECO:0007669"/>
    <property type="project" value="TreeGrafter"/>
</dbReference>
<accession>A0A2S4LTP0</accession>
<evidence type="ECO:0000256" key="4">
    <source>
        <dbReference type="ARBA" id="ARBA00022842"/>
    </source>
</evidence>
<keyword evidence="8" id="KW-0456">Lyase</keyword>
<dbReference type="InterPro" id="IPR015813">
    <property type="entry name" value="Pyrv/PenolPyrv_kinase-like_dom"/>
</dbReference>
<dbReference type="OrthoDB" id="9800547at2"/>
<evidence type="ECO:0000256" key="1">
    <source>
        <dbReference type="ARBA" id="ARBA00001946"/>
    </source>
</evidence>
<keyword evidence="9" id="KW-1185">Reference proteome</keyword>
<feature type="binding site" evidence="6">
    <location>
        <position position="127"/>
    </location>
    <ligand>
        <name>Mg(2+)</name>
        <dbReference type="ChEBI" id="CHEBI:18420"/>
    </ligand>
</feature>
<dbReference type="Gene3D" id="3.20.20.60">
    <property type="entry name" value="Phosphoenolpyruvate-binding domains"/>
    <property type="match status" value="1"/>
</dbReference>
<feature type="binding site" evidence="5">
    <location>
        <position position="69"/>
    </location>
    <ligand>
        <name>substrate</name>
    </ligand>
</feature>
<reference evidence="8 9" key="1">
    <citation type="submission" date="2018-01" db="EMBL/GenBank/DDBJ databases">
        <title>Genomic Encyclopedia of Type Strains, Phase III (KMG-III): the genomes of soil and plant-associated and newly described type strains.</title>
        <authorList>
            <person name="Whitman W."/>
        </authorList>
    </citation>
    <scope>NUCLEOTIDE SEQUENCE [LARGE SCALE GENOMIC DNA]</scope>
    <source>
        <strain evidence="8 9">1131</strain>
    </source>
</reference>
<dbReference type="PIRSF" id="PIRSF015582">
    <property type="entry name" value="Cit_lyase_B"/>
    <property type="match status" value="1"/>
</dbReference>
<evidence type="ECO:0000256" key="3">
    <source>
        <dbReference type="ARBA" id="ARBA00022723"/>
    </source>
</evidence>
<dbReference type="InterPro" id="IPR040442">
    <property type="entry name" value="Pyrv_kinase-like_dom_sf"/>
</dbReference>
<dbReference type="GO" id="GO:0016829">
    <property type="term" value="F:lyase activity"/>
    <property type="evidence" value="ECO:0007669"/>
    <property type="project" value="UniProtKB-KW"/>
</dbReference>
<dbReference type="EMBL" id="PQFZ01000030">
    <property type="protein sequence ID" value="POR45755.1"/>
    <property type="molecule type" value="Genomic_DNA"/>
</dbReference>
<dbReference type="InterPro" id="IPR011206">
    <property type="entry name" value="Citrate_lyase_beta/mcl1/mcl2"/>
</dbReference>
<protein>
    <submittedName>
        <fullName evidence="8">Citrate lyase subunit beta/citryl-CoA lyase</fullName>
    </submittedName>
</protein>
<feature type="binding site" evidence="6">
    <location>
        <position position="158"/>
    </location>
    <ligand>
        <name>Mg(2+)</name>
        <dbReference type="ChEBI" id="CHEBI:18420"/>
    </ligand>
</feature>
<evidence type="ECO:0000313" key="9">
    <source>
        <dbReference type="Proteomes" id="UP000236919"/>
    </source>
</evidence>
<dbReference type="InterPro" id="IPR005000">
    <property type="entry name" value="Aldolase/citrate-lyase_domain"/>
</dbReference>
<dbReference type="Pfam" id="PF03328">
    <property type="entry name" value="HpcH_HpaI"/>
    <property type="match status" value="1"/>
</dbReference>
<organism evidence="8 9">
    <name type="scientific">Bosea psychrotolerans</name>
    <dbReference type="NCBI Taxonomy" id="1871628"/>
    <lineage>
        <taxon>Bacteria</taxon>
        <taxon>Pseudomonadati</taxon>
        <taxon>Pseudomonadota</taxon>
        <taxon>Alphaproteobacteria</taxon>
        <taxon>Hyphomicrobiales</taxon>
        <taxon>Boseaceae</taxon>
        <taxon>Bosea</taxon>
    </lineage>
</organism>
<comment type="caution">
    <text evidence="8">The sequence shown here is derived from an EMBL/GenBank/DDBJ whole genome shotgun (WGS) entry which is preliminary data.</text>
</comment>
<evidence type="ECO:0000256" key="2">
    <source>
        <dbReference type="ARBA" id="ARBA00005568"/>
    </source>
</evidence>
<dbReference type="GO" id="GO:0006107">
    <property type="term" value="P:oxaloacetate metabolic process"/>
    <property type="evidence" value="ECO:0007669"/>
    <property type="project" value="TreeGrafter"/>
</dbReference>
<dbReference type="AlphaFoldDB" id="A0A2S4LTP0"/>
<dbReference type="SUPFAM" id="SSF51621">
    <property type="entry name" value="Phosphoenolpyruvate/pyruvate domain"/>
    <property type="match status" value="1"/>
</dbReference>
<gene>
    <name evidence="8" type="ORF">CYD53_13020</name>
</gene>
<dbReference type="PANTHER" id="PTHR32308:SF10">
    <property type="entry name" value="CITRATE LYASE SUBUNIT BETA"/>
    <property type="match status" value="1"/>
</dbReference>